<dbReference type="Proteomes" id="UP001549799">
    <property type="component" value="Unassembled WGS sequence"/>
</dbReference>
<dbReference type="PANTHER" id="PTHR40606">
    <property type="match status" value="1"/>
</dbReference>
<dbReference type="EMBL" id="JBEXAE010000003">
    <property type="protein sequence ID" value="MET6990449.1"/>
    <property type="molecule type" value="Genomic_DNA"/>
</dbReference>
<dbReference type="InterPro" id="IPR010879">
    <property type="entry name" value="DUF1508"/>
</dbReference>
<dbReference type="Gene3D" id="2.30.29.80">
    <property type="match status" value="1"/>
</dbReference>
<accession>A0ABV2SW18</accession>
<dbReference type="InterPro" id="IPR036913">
    <property type="entry name" value="YegP-like_sf"/>
</dbReference>
<evidence type="ECO:0000259" key="1">
    <source>
        <dbReference type="Pfam" id="PF07411"/>
    </source>
</evidence>
<dbReference type="Pfam" id="PF07411">
    <property type="entry name" value="DUF1508"/>
    <property type="match status" value="1"/>
</dbReference>
<comment type="caution">
    <text evidence="2">The sequence shown here is derived from an EMBL/GenBank/DDBJ whole genome shotgun (WGS) entry which is preliminary data.</text>
</comment>
<dbReference type="RefSeq" id="WP_354614848.1">
    <property type="nucleotide sequence ID" value="NZ_JBEXAE010000003.1"/>
</dbReference>
<sequence>MIEIKKHNKDTYRFRVNTATGNTILESVDFPNIKDIRKSVTELQESINESNVFERKTDNSGKFIFQLKNKEGQLIGNSQLYSSEAGMENGIKNLKTYFDTISNMPEL</sequence>
<evidence type="ECO:0000313" key="3">
    <source>
        <dbReference type="Proteomes" id="UP001549799"/>
    </source>
</evidence>
<feature type="domain" description="DUF1508" evidence="1">
    <location>
        <begin position="58"/>
        <end position="96"/>
    </location>
</feature>
<gene>
    <name evidence="2" type="ORF">ABXZ36_07295</name>
</gene>
<dbReference type="SUPFAM" id="SSF160113">
    <property type="entry name" value="YegP-like"/>
    <property type="match status" value="2"/>
</dbReference>
<dbReference type="PANTHER" id="PTHR40606:SF1">
    <property type="entry name" value="UPF0339 PROTEIN YEGP"/>
    <property type="match status" value="1"/>
</dbReference>
<reference evidence="2 3" key="1">
    <citation type="submission" date="2024-07" db="EMBL/GenBank/DDBJ databases">
        <title>The genome sequence of type strain Sediminicola arcticus GDMCC 1.2805.</title>
        <authorList>
            <person name="Liu Y."/>
        </authorList>
    </citation>
    <scope>NUCLEOTIDE SEQUENCE [LARGE SCALE GENOMIC DNA]</scope>
    <source>
        <strain evidence="2 3">GDMCC 1.2805</strain>
    </source>
</reference>
<protein>
    <submittedName>
        <fullName evidence="2">YegP family protein</fullName>
    </submittedName>
</protein>
<organism evidence="2 3">
    <name type="scientific">Sediminicola arcticus</name>
    <dbReference type="NCBI Taxonomy" id="1574308"/>
    <lineage>
        <taxon>Bacteria</taxon>
        <taxon>Pseudomonadati</taxon>
        <taxon>Bacteroidota</taxon>
        <taxon>Flavobacteriia</taxon>
        <taxon>Flavobacteriales</taxon>
        <taxon>Flavobacteriaceae</taxon>
        <taxon>Sediminicola</taxon>
    </lineage>
</organism>
<keyword evidence="3" id="KW-1185">Reference proteome</keyword>
<dbReference type="InterPro" id="IPR051141">
    <property type="entry name" value="UPF0339_domain"/>
</dbReference>
<name>A0ABV2SW18_9FLAO</name>
<proteinExistence type="predicted"/>
<evidence type="ECO:0000313" key="2">
    <source>
        <dbReference type="EMBL" id="MET6990449.1"/>
    </source>
</evidence>